<gene>
    <name evidence="1" type="ORF">CCMP2556_LOCUS47551</name>
</gene>
<protein>
    <recommendedName>
        <fullName evidence="3">DNA (cytosine-5-)-methyltransferase</fullName>
    </recommendedName>
</protein>
<evidence type="ECO:0000313" key="1">
    <source>
        <dbReference type="EMBL" id="CAK9100720.1"/>
    </source>
</evidence>
<feature type="non-terminal residue" evidence="1">
    <location>
        <position position="672"/>
    </location>
</feature>
<evidence type="ECO:0000313" key="2">
    <source>
        <dbReference type="Proteomes" id="UP001642484"/>
    </source>
</evidence>
<name>A0ABP0RMF3_9DINO</name>
<reference evidence="1 2" key="1">
    <citation type="submission" date="2024-02" db="EMBL/GenBank/DDBJ databases">
        <authorList>
            <person name="Chen Y."/>
            <person name="Shah S."/>
            <person name="Dougan E. K."/>
            <person name="Thang M."/>
            <person name="Chan C."/>
        </authorList>
    </citation>
    <scope>NUCLEOTIDE SEQUENCE [LARGE SCALE GENOMIC DNA]</scope>
</reference>
<keyword evidence="2" id="KW-1185">Reference proteome</keyword>
<proteinExistence type="predicted"/>
<evidence type="ECO:0008006" key="3">
    <source>
        <dbReference type="Google" id="ProtNLM"/>
    </source>
</evidence>
<accession>A0ABP0RMF3</accession>
<comment type="caution">
    <text evidence="1">The sequence shown here is derived from an EMBL/GenBank/DDBJ whole genome shotgun (WGS) entry which is preliminary data.</text>
</comment>
<dbReference type="EMBL" id="CAXAMN010026127">
    <property type="protein sequence ID" value="CAK9100720.1"/>
    <property type="molecule type" value="Genomic_DNA"/>
</dbReference>
<dbReference type="Proteomes" id="UP001642484">
    <property type="component" value="Unassembled WGS sequence"/>
</dbReference>
<sequence length="672" mass="75009">MDDFLLFLLLVWAVGVLSGWWLRGWWLGRPVQAFDIGIEPARRWAGSRDPAWGAWQTAVGQVPSLRVLANIATSAFKETLALVRIASTSGGDPRELSVVEAIQLALVWRVARQAYGMEDVDPLADLGRGTKKLESDGQRSRHLDHRGLHGVEAGIVDDMDEMAPSQLDPRMRKLRFLELFAGMGGLSTAVRDLAGDLVEVLEPKDIYDNWDIRLCWAWATSLRQWIHSEAGQHWLASRTLVRIGNDGLKLLSLARVWQQEGMNRTASPPRREAMETTAQRRERENAEVIGGLRDPRRAVARCKELQQVGRQIRQLLDQSLTDDILTCFENSVDECPFPEGLIWKARYSLTRHFEAEAKDEGYQSDLLRQLLTQAKDPDATVLPAWIEDGFPIGINQQITYTGVFPRSDDLTAAGIMGWVSNLVPVARPWTAALWGALTTASQEGASIRSTTRRRKGLTFWKQVSWAITGLHAMLVVGANRSHEPVVNLSPILDSPTPIPEVPCSLSKVFLFGDHLPLCELWTDACPSGVGSFICFGTRPRGFYMHQLTEQDAWWVDQRCVCNDPSWQSEWELFAVLLAFRAFHSLLKGGAHRVFLRSDNVSTLLASLEFKAHSPALNRIAGELALEIESLELAPLEGRHVRGLLNTDADDLSRGTVPRALIGVERFSLTEAA</sequence>
<organism evidence="1 2">
    <name type="scientific">Durusdinium trenchii</name>
    <dbReference type="NCBI Taxonomy" id="1381693"/>
    <lineage>
        <taxon>Eukaryota</taxon>
        <taxon>Sar</taxon>
        <taxon>Alveolata</taxon>
        <taxon>Dinophyceae</taxon>
        <taxon>Suessiales</taxon>
        <taxon>Symbiodiniaceae</taxon>
        <taxon>Durusdinium</taxon>
    </lineage>
</organism>